<evidence type="ECO:0000313" key="7">
    <source>
        <dbReference type="EMBL" id="KRN58468.1"/>
    </source>
</evidence>
<dbReference type="PANTHER" id="PTHR43095:SF2">
    <property type="entry name" value="GLUCONOKINASE"/>
    <property type="match status" value="1"/>
</dbReference>
<dbReference type="Proteomes" id="UP000050934">
    <property type="component" value="Unassembled WGS sequence"/>
</dbReference>
<evidence type="ECO:0000256" key="1">
    <source>
        <dbReference type="ARBA" id="ARBA00009156"/>
    </source>
</evidence>
<dbReference type="RefSeq" id="WP_057741893.1">
    <property type="nucleotide sequence ID" value="NZ_JQBW01000010.1"/>
</dbReference>
<dbReference type="Pfam" id="PF00370">
    <property type="entry name" value="FGGY_N"/>
    <property type="match status" value="1"/>
</dbReference>
<dbReference type="InterPro" id="IPR018483">
    <property type="entry name" value="Carb_kinase_FGGY_CS"/>
</dbReference>
<keyword evidence="3 4" id="KW-0418">Kinase</keyword>
<dbReference type="GO" id="GO:0016301">
    <property type="term" value="F:kinase activity"/>
    <property type="evidence" value="ECO:0007669"/>
    <property type="project" value="UniProtKB-KW"/>
</dbReference>
<dbReference type="STRING" id="396268.IV45_GL000915"/>
<proteinExistence type="inferred from homology"/>
<evidence type="ECO:0000313" key="8">
    <source>
        <dbReference type="Proteomes" id="UP000050934"/>
    </source>
</evidence>
<dbReference type="SUPFAM" id="SSF53067">
    <property type="entry name" value="Actin-like ATPase domain"/>
    <property type="match status" value="2"/>
</dbReference>
<evidence type="ECO:0000256" key="3">
    <source>
        <dbReference type="ARBA" id="ARBA00022777"/>
    </source>
</evidence>
<dbReference type="Pfam" id="PF02782">
    <property type="entry name" value="FGGY_C"/>
    <property type="match status" value="1"/>
</dbReference>
<evidence type="ECO:0000256" key="2">
    <source>
        <dbReference type="ARBA" id="ARBA00022679"/>
    </source>
</evidence>
<dbReference type="GO" id="GO:0016773">
    <property type="term" value="F:phosphotransferase activity, alcohol group as acceptor"/>
    <property type="evidence" value="ECO:0007669"/>
    <property type="project" value="InterPro"/>
</dbReference>
<dbReference type="InterPro" id="IPR043129">
    <property type="entry name" value="ATPase_NBD"/>
</dbReference>
<dbReference type="PIRSF" id="PIRSF000538">
    <property type="entry name" value="GlpK"/>
    <property type="match status" value="1"/>
</dbReference>
<protein>
    <submittedName>
        <fullName evidence="7">Gluconate kinase</fullName>
    </submittedName>
</protein>
<dbReference type="InterPro" id="IPR050406">
    <property type="entry name" value="FGGY_Carb_Kinase"/>
</dbReference>
<feature type="domain" description="Carbohydrate kinase FGGY N-terminal" evidence="5">
    <location>
        <begin position="3"/>
        <end position="247"/>
    </location>
</feature>
<keyword evidence="8" id="KW-1185">Reference proteome</keyword>
<sequence>MDYIVGIDIGTTSTKALLYDLDGKIYAKANKGYTLYQTEPDMAEEDPDVMFDATMAAIKEVVAKSKLTDGKVVAISWSAQQHSLIALDKNFKPLTRAITWADNRAEKYASEYKANGKGMTVYQHTGLPIHPMGPFYKLLWLKNEHPEIVDQTTYWVGIKEYIIWRYTNVLAEETSMAAATGLLNMKTIDWDDEILKMVDVKRSQLPELVECTHAIDGIKPEYAKEMGIPADVKVVMGATDGALSTIGVGALETGTLAINIGTSAAVRSFMDKPLVDPKARLYCYPIMEGKYLVGGPINNGGIVFNWAHDALFGGEQETAKLLHRDSYDMLTDIAKTVPAGSAGLLFHPYLGGERAPLWDANARASFFGLNRKHTRAHMVRAVLEGIVFNLYMTTLALTKVTGDPKDILVAGGFVRSSLGRQIMADIYEHEITIPDSYESGCLAAMYLAKMSLGLESSLADITKYIGKEKRYEPNENNYPAYRKLKPIYISLSQKLESEYAAIANFQREFPQMYNDEK</sequence>
<dbReference type="PROSITE" id="PS00445">
    <property type="entry name" value="FGGY_KINASES_2"/>
    <property type="match status" value="1"/>
</dbReference>
<reference evidence="7 8" key="1">
    <citation type="journal article" date="2015" name="Genome Announc.">
        <title>Expanding the biotechnology potential of lactobacilli through comparative genomics of 213 strains and associated genera.</title>
        <authorList>
            <person name="Sun Z."/>
            <person name="Harris H.M."/>
            <person name="McCann A."/>
            <person name="Guo C."/>
            <person name="Argimon S."/>
            <person name="Zhang W."/>
            <person name="Yang X."/>
            <person name="Jeffery I.B."/>
            <person name="Cooney J.C."/>
            <person name="Kagawa T.F."/>
            <person name="Liu W."/>
            <person name="Song Y."/>
            <person name="Salvetti E."/>
            <person name="Wrobel A."/>
            <person name="Rasinkangas P."/>
            <person name="Parkhill J."/>
            <person name="Rea M.C."/>
            <person name="O'Sullivan O."/>
            <person name="Ritari J."/>
            <person name="Douillard F.P."/>
            <person name="Paul Ross R."/>
            <person name="Yang R."/>
            <person name="Briner A.E."/>
            <person name="Felis G.E."/>
            <person name="de Vos W.M."/>
            <person name="Barrangou R."/>
            <person name="Klaenhammer T.R."/>
            <person name="Caufield P.W."/>
            <person name="Cui Y."/>
            <person name="Zhang H."/>
            <person name="O'Toole P.W."/>
        </authorList>
    </citation>
    <scope>NUCLEOTIDE SEQUENCE [LARGE SCALE GENOMIC DNA]</scope>
    <source>
        <strain evidence="7 8">DSM 17896</strain>
    </source>
</reference>
<evidence type="ECO:0000259" key="5">
    <source>
        <dbReference type="Pfam" id="PF00370"/>
    </source>
</evidence>
<dbReference type="AlphaFoldDB" id="A0A0R2I982"/>
<dbReference type="GO" id="GO:0005975">
    <property type="term" value="P:carbohydrate metabolic process"/>
    <property type="evidence" value="ECO:0007669"/>
    <property type="project" value="InterPro"/>
</dbReference>
<dbReference type="InterPro" id="IPR018484">
    <property type="entry name" value="FGGY_N"/>
</dbReference>
<dbReference type="PATRIC" id="fig|396268.3.peg.927"/>
<organism evidence="7 8">
    <name type="scientific">Limosilactobacillus secaliphilus</name>
    <dbReference type="NCBI Taxonomy" id="396268"/>
    <lineage>
        <taxon>Bacteria</taxon>
        <taxon>Bacillati</taxon>
        <taxon>Bacillota</taxon>
        <taxon>Bacilli</taxon>
        <taxon>Lactobacillales</taxon>
        <taxon>Lactobacillaceae</taxon>
        <taxon>Limosilactobacillus</taxon>
    </lineage>
</organism>
<gene>
    <name evidence="7" type="ORF">IV45_GL000915</name>
</gene>
<feature type="domain" description="Carbohydrate kinase FGGY C-terminal" evidence="6">
    <location>
        <begin position="256"/>
        <end position="451"/>
    </location>
</feature>
<dbReference type="OrthoDB" id="9805576at2"/>
<dbReference type="Gene3D" id="3.30.420.40">
    <property type="match status" value="2"/>
</dbReference>
<comment type="caution">
    <text evidence="7">The sequence shown here is derived from an EMBL/GenBank/DDBJ whole genome shotgun (WGS) entry which is preliminary data.</text>
</comment>
<evidence type="ECO:0000256" key="4">
    <source>
        <dbReference type="RuleBase" id="RU003733"/>
    </source>
</evidence>
<dbReference type="EMBL" id="JQBW01000010">
    <property type="protein sequence ID" value="KRN58468.1"/>
    <property type="molecule type" value="Genomic_DNA"/>
</dbReference>
<dbReference type="InterPro" id="IPR000577">
    <property type="entry name" value="Carb_kinase_FGGY"/>
</dbReference>
<comment type="similarity">
    <text evidence="1 4">Belongs to the FGGY kinase family.</text>
</comment>
<evidence type="ECO:0000259" key="6">
    <source>
        <dbReference type="Pfam" id="PF02782"/>
    </source>
</evidence>
<keyword evidence="2 4" id="KW-0808">Transferase</keyword>
<name>A0A0R2I982_9LACO</name>
<accession>A0A0R2I982</accession>
<dbReference type="InterPro" id="IPR018485">
    <property type="entry name" value="FGGY_C"/>
</dbReference>
<dbReference type="PANTHER" id="PTHR43095">
    <property type="entry name" value="SUGAR KINASE"/>
    <property type="match status" value="1"/>
</dbReference>
<dbReference type="PROSITE" id="PS00933">
    <property type="entry name" value="FGGY_KINASES_1"/>
    <property type="match status" value="1"/>
</dbReference>
<dbReference type="CDD" id="cd07770">
    <property type="entry name" value="ASKHA_NBD_FGGY_GntK"/>
    <property type="match status" value="1"/>
</dbReference>